<dbReference type="HOGENOM" id="CLU_033975_5_0_1"/>
<name>A0A0C3KEB2_PISTI</name>
<feature type="region of interest" description="Disordered" evidence="2">
    <location>
        <begin position="324"/>
        <end position="346"/>
    </location>
</feature>
<evidence type="ECO:0000256" key="1">
    <source>
        <dbReference type="ARBA" id="ARBA00008383"/>
    </source>
</evidence>
<dbReference type="SUPFAM" id="SSF89796">
    <property type="entry name" value="CoA-transferase family III (CaiB/BaiF)"/>
    <property type="match status" value="1"/>
</dbReference>
<dbReference type="PANTHER" id="PTHR48228">
    <property type="entry name" value="SUCCINYL-COA--D-CITRAMALATE COA-TRANSFERASE"/>
    <property type="match status" value="1"/>
</dbReference>
<reference evidence="4" key="2">
    <citation type="submission" date="2015-01" db="EMBL/GenBank/DDBJ databases">
        <title>Evolutionary Origins and Diversification of the Mycorrhizal Mutualists.</title>
        <authorList>
            <consortium name="DOE Joint Genome Institute"/>
            <consortium name="Mycorrhizal Genomics Consortium"/>
            <person name="Kohler A."/>
            <person name="Kuo A."/>
            <person name="Nagy L.G."/>
            <person name="Floudas D."/>
            <person name="Copeland A."/>
            <person name="Barry K.W."/>
            <person name="Cichocki N."/>
            <person name="Veneault-Fourrey C."/>
            <person name="LaButti K."/>
            <person name="Lindquist E.A."/>
            <person name="Lipzen A."/>
            <person name="Lundell T."/>
            <person name="Morin E."/>
            <person name="Murat C."/>
            <person name="Riley R."/>
            <person name="Ohm R."/>
            <person name="Sun H."/>
            <person name="Tunlid A."/>
            <person name="Henrissat B."/>
            <person name="Grigoriev I.V."/>
            <person name="Hibbett D.S."/>
            <person name="Martin F."/>
        </authorList>
    </citation>
    <scope>NUCLEOTIDE SEQUENCE [LARGE SCALE GENOMIC DNA]</scope>
    <source>
        <strain evidence="4">Marx 270</strain>
    </source>
</reference>
<dbReference type="InterPro" id="IPR003673">
    <property type="entry name" value="CoA-Trfase_fam_III"/>
</dbReference>
<dbReference type="AlphaFoldDB" id="A0A0C3KEB2"/>
<dbReference type="GO" id="GO:0003824">
    <property type="term" value="F:catalytic activity"/>
    <property type="evidence" value="ECO:0007669"/>
    <property type="project" value="InterPro"/>
</dbReference>
<dbReference type="InterPro" id="IPR050509">
    <property type="entry name" value="CoA-transferase_III"/>
</dbReference>
<evidence type="ECO:0008006" key="5">
    <source>
        <dbReference type="Google" id="ProtNLM"/>
    </source>
</evidence>
<dbReference type="Gene3D" id="3.30.1540.10">
    <property type="entry name" value="formyl-coa transferase, domain 3"/>
    <property type="match status" value="1"/>
</dbReference>
<gene>
    <name evidence="3" type="ORF">M404DRAFT_23206</name>
</gene>
<evidence type="ECO:0000313" key="3">
    <source>
        <dbReference type="EMBL" id="KIO07937.1"/>
    </source>
</evidence>
<dbReference type="Proteomes" id="UP000054217">
    <property type="component" value="Unassembled WGS sequence"/>
</dbReference>
<comment type="similarity">
    <text evidence="1">Belongs to the CoA-transferase III family.</text>
</comment>
<organism evidence="3 4">
    <name type="scientific">Pisolithus tinctorius Marx 270</name>
    <dbReference type="NCBI Taxonomy" id="870435"/>
    <lineage>
        <taxon>Eukaryota</taxon>
        <taxon>Fungi</taxon>
        <taxon>Dikarya</taxon>
        <taxon>Basidiomycota</taxon>
        <taxon>Agaricomycotina</taxon>
        <taxon>Agaricomycetes</taxon>
        <taxon>Agaricomycetidae</taxon>
        <taxon>Boletales</taxon>
        <taxon>Sclerodermatineae</taxon>
        <taxon>Pisolithaceae</taxon>
        <taxon>Pisolithus</taxon>
    </lineage>
</organism>
<dbReference type="PANTHER" id="PTHR48228:SF5">
    <property type="entry name" value="ALPHA-METHYLACYL-COA RACEMASE"/>
    <property type="match status" value="1"/>
</dbReference>
<dbReference type="InterPro" id="IPR044855">
    <property type="entry name" value="CoA-Trfase_III_dom3_sf"/>
</dbReference>
<sequence>MALRGLNVVEFAGLAPGPFAGLVLAHHGASVIRIDRPSSPNSDVLCAGKRSIVLDLKSPAGLAVARRLIARADVLIDPFRPGVMEKMGLGPEVFHDGEGTIGVNDRLIYARVAGFPADGAYKSMAGHEINYLALSGVLSILPGSQDKPTFPLNLLADFAGGGLMCATGILLALVERCKSGRGQVVDVNMVSGTRYVSSFPLLHATSTSPLLGGPRGTNLLDGGAPFYDVYTCSDGKWMSVGCLEPQFFITFINIFKNALCMNGLQPSWAPTPESRTRREDWPKLRAYLENGFNSKPRDYWASLFHGSDACVAPVLTPEEAALLDPSRSVRPSPHPHLSRTPPLSRSVAKSGMVLEPGLHTQEVLMEIGLSRGEITELVSDGAFGDEAKHEVISSCKL</sequence>
<proteinExistence type="inferred from homology"/>
<dbReference type="OrthoDB" id="16747at2759"/>
<dbReference type="STRING" id="870435.A0A0C3KEB2"/>
<evidence type="ECO:0000256" key="2">
    <source>
        <dbReference type="SAM" id="MobiDB-lite"/>
    </source>
</evidence>
<dbReference type="InterPro" id="IPR023606">
    <property type="entry name" value="CoA-Trfase_III_dom_1_sf"/>
</dbReference>
<dbReference type="InParanoid" id="A0A0C3KEB2"/>
<protein>
    <recommendedName>
        <fullName evidence="5">Alpha-methylacyl-CoA racemase</fullName>
    </recommendedName>
</protein>
<reference evidence="3 4" key="1">
    <citation type="submission" date="2014-04" db="EMBL/GenBank/DDBJ databases">
        <authorList>
            <consortium name="DOE Joint Genome Institute"/>
            <person name="Kuo A."/>
            <person name="Kohler A."/>
            <person name="Costa M.D."/>
            <person name="Nagy L.G."/>
            <person name="Floudas D."/>
            <person name="Copeland A."/>
            <person name="Barry K.W."/>
            <person name="Cichocki N."/>
            <person name="Veneault-Fourrey C."/>
            <person name="LaButti K."/>
            <person name="Lindquist E.A."/>
            <person name="Lipzen A."/>
            <person name="Lundell T."/>
            <person name="Morin E."/>
            <person name="Murat C."/>
            <person name="Sun H."/>
            <person name="Tunlid A."/>
            <person name="Henrissat B."/>
            <person name="Grigoriev I.V."/>
            <person name="Hibbett D.S."/>
            <person name="Martin F."/>
            <person name="Nordberg H.P."/>
            <person name="Cantor M.N."/>
            <person name="Hua S.X."/>
        </authorList>
    </citation>
    <scope>NUCLEOTIDE SEQUENCE [LARGE SCALE GENOMIC DNA]</scope>
    <source>
        <strain evidence="3 4">Marx 270</strain>
    </source>
</reference>
<dbReference type="EMBL" id="KN831958">
    <property type="protein sequence ID" value="KIO07937.1"/>
    <property type="molecule type" value="Genomic_DNA"/>
</dbReference>
<evidence type="ECO:0000313" key="4">
    <source>
        <dbReference type="Proteomes" id="UP000054217"/>
    </source>
</evidence>
<accession>A0A0C3KEB2</accession>
<keyword evidence="4" id="KW-1185">Reference proteome</keyword>
<dbReference type="Pfam" id="PF02515">
    <property type="entry name" value="CoA_transf_3"/>
    <property type="match status" value="1"/>
</dbReference>
<dbReference type="Gene3D" id="3.40.50.10540">
    <property type="entry name" value="Crotonobetainyl-coa:carnitine coa-transferase, domain 1"/>
    <property type="match status" value="1"/>
</dbReference>